<evidence type="ECO:0000256" key="5">
    <source>
        <dbReference type="SAM" id="MobiDB-lite"/>
    </source>
</evidence>
<keyword evidence="8" id="KW-1185">Reference proteome</keyword>
<protein>
    <recommendedName>
        <fullName evidence="6">TF-B3 domain-containing protein</fullName>
    </recommendedName>
</protein>
<sequence length="238" mass="25726">MAPPEYNAEGAKAALKAMGGSILFEKVLTSSDANGTGRLVIPKGQAEAHLPFLEEQQGTTLHATDPEGAKHSFRFRFWVNNQSSRMYLLEDTMGVQQKYGLSAGDVLVFAKMEDGTYGVCGRKGTKDDVSRKPGVRRNSSGALAAEGSSPGEGGRASGKRQRSRGVADSAKSKRLKQKQGEQAVQSLFSYWSASSLPMRKDGVFRAVPNSALQVPADYTSLFHNPLAHACTRWNVFVL</sequence>
<evidence type="ECO:0000256" key="2">
    <source>
        <dbReference type="ARBA" id="ARBA00023125"/>
    </source>
</evidence>
<dbReference type="PANTHER" id="PTHR46245">
    <property type="entry name" value="B3 DOMAIN-CONTAINING PROTEIN OS07G0563300"/>
    <property type="match status" value="1"/>
</dbReference>
<evidence type="ECO:0000256" key="1">
    <source>
        <dbReference type="ARBA" id="ARBA00023015"/>
    </source>
</evidence>
<feature type="domain" description="TF-B3" evidence="6">
    <location>
        <begin position="24"/>
        <end position="123"/>
    </location>
</feature>
<evidence type="ECO:0000259" key="6">
    <source>
        <dbReference type="SMART" id="SM01019"/>
    </source>
</evidence>
<name>A0AAD5DV00_9CHLO</name>
<gene>
    <name evidence="7" type="ORF">COHA_002866</name>
</gene>
<dbReference type="InterPro" id="IPR003340">
    <property type="entry name" value="B3_DNA-bd"/>
</dbReference>
<dbReference type="Proteomes" id="UP001205105">
    <property type="component" value="Unassembled WGS sequence"/>
</dbReference>
<keyword evidence="1" id="KW-0805">Transcription regulation</keyword>
<accession>A0AAD5DV00</accession>
<dbReference type="Pfam" id="PF02362">
    <property type="entry name" value="B3"/>
    <property type="match status" value="1"/>
</dbReference>
<proteinExistence type="predicted"/>
<feature type="region of interest" description="Disordered" evidence="5">
    <location>
        <begin position="120"/>
        <end position="178"/>
    </location>
</feature>
<keyword evidence="2" id="KW-0238">DNA-binding</keyword>
<keyword evidence="4" id="KW-0539">Nucleus</keyword>
<evidence type="ECO:0000256" key="3">
    <source>
        <dbReference type="ARBA" id="ARBA00023163"/>
    </source>
</evidence>
<evidence type="ECO:0000256" key="4">
    <source>
        <dbReference type="ARBA" id="ARBA00023242"/>
    </source>
</evidence>
<comment type="caution">
    <text evidence="7">The sequence shown here is derived from an EMBL/GenBank/DDBJ whole genome shotgun (WGS) entry which is preliminary data.</text>
</comment>
<dbReference type="CDD" id="cd10017">
    <property type="entry name" value="B3_DNA"/>
    <property type="match status" value="1"/>
</dbReference>
<dbReference type="AlphaFoldDB" id="A0AAD5DV00"/>
<keyword evidence="3" id="KW-0804">Transcription</keyword>
<evidence type="ECO:0000313" key="7">
    <source>
        <dbReference type="EMBL" id="KAI7843626.1"/>
    </source>
</evidence>
<dbReference type="Gene3D" id="2.40.330.10">
    <property type="entry name" value="DNA-binding pseudobarrel domain"/>
    <property type="match status" value="1"/>
</dbReference>
<evidence type="ECO:0000313" key="8">
    <source>
        <dbReference type="Proteomes" id="UP001205105"/>
    </source>
</evidence>
<dbReference type="EMBL" id="JADXDR010000037">
    <property type="protein sequence ID" value="KAI7843626.1"/>
    <property type="molecule type" value="Genomic_DNA"/>
</dbReference>
<dbReference type="GO" id="GO:0003677">
    <property type="term" value="F:DNA binding"/>
    <property type="evidence" value="ECO:0007669"/>
    <property type="project" value="UniProtKB-KW"/>
</dbReference>
<dbReference type="InterPro" id="IPR015300">
    <property type="entry name" value="DNA-bd_pseudobarrel_sf"/>
</dbReference>
<reference evidence="7" key="1">
    <citation type="submission" date="2020-11" db="EMBL/GenBank/DDBJ databases">
        <title>Chlorella ohadii genome sequencing and assembly.</title>
        <authorList>
            <person name="Murik O."/>
            <person name="Treves H."/>
            <person name="Kedem I."/>
            <person name="Shotland Y."/>
            <person name="Kaplan A."/>
        </authorList>
    </citation>
    <scope>NUCLEOTIDE SEQUENCE</scope>
    <source>
        <strain evidence="7">1</strain>
    </source>
</reference>
<dbReference type="SUPFAM" id="SSF101936">
    <property type="entry name" value="DNA-binding pseudobarrel domain"/>
    <property type="match status" value="1"/>
</dbReference>
<organism evidence="7 8">
    <name type="scientific">Chlorella ohadii</name>
    <dbReference type="NCBI Taxonomy" id="2649997"/>
    <lineage>
        <taxon>Eukaryota</taxon>
        <taxon>Viridiplantae</taxon>
        <taxon>Chlorophyta</taxon>
        <taxon>core chlorophytes</taxon>
        <taxon>Trebouxiophyceae</taxon>
        <taxon>Chlorellales</taxon>
        <taxon>Chlorellaceae</taxon>
        <taxon>Chlorella clade</taxon>
        <taxon>Chlorella</taxon>
    </lineage>
</organism>
<dbReference type="SMART" id="SM01019">
    <property type="entry name" value="B3"/>
    <property type="match status" value="1"/>
</dbReference>